<accession>A0A4U1BR14</accession>
<dbReference type="SUPFAM" id="SSF53335">
    <property type="entry name" value="S-adenosyl-L-methionine-dependent methyltransferases"/>
    <property type="match status" value="1"/>
</dbReference>
<sequence length="391" mass="44842">MDHRQQFEQLSRLLIDHKAYWQFVPFAEMALPWQGELAQWLAALSDEQVTVLRQDAQATQIELAKILPVVEELEALSKLTPSAASPMTYPSRLDWQIPGRKWQQITQFNEALTERQTPWLEWCAGKGHLGRALAATSNQGVTSLEWQGKLCQHGQELATRFDLEMTFVEGDAFAPDAANHLCRHQHAVALHACGDLHVTLMRHGVRAQTEHLSISPCCYHLIQAECYQPISSLGQQYDLNLSKLDLKLPLQETVTAPNHVQVMRQLELSFRLGFDVWQRSQQLSDDYMPVPNVPKSLLKQGFEAFCQWALEKKGLSAPLTGLDEALRQGKQRVQLVERMELVRQPFRRPLELWLVLDRACYLEEQGYDVRLSTFCDRDITPRNILIQASRR</sequence>
<dbReference type="AlphaFoldDB" id="A0A4U1BR14"/>
<dbReference type="OrthoDB" id="5298194at2"/>
<organism evidence="2 3">
    <name type="scientific">Ferrimonas aestuarii</name>
    <dbReference type="NCBI Taxonomy" id="2569539"/>
    <lineage>
        <taxon>Bacteria</taxon>
        <taxon>Pseudomonadati</taxon>
        <taxon>Pseudomonadota</taxon>
        <taxon>Gammaproteobacteria</taxon>
        <taxon>Alteromonadales</taxon>
        <taxon>Ferrimonadaceae</taxon>
        <taxon>Ferrimonas</taxon>
    </lineage>
</organism>
<dbReference type="GO" id="GO:0032259">
    <property type="term" value="P:methylation"/>
    <property type="evidence" value="ECO:0007669"/>
    <property type="project" value="UniProtKB-KW"/>
</dbReference>
<dbReference type="InterPro" id="IPR025714">
    <property type="entry name" value="Methyltranfer_dom"/>
</dbReference>
<keyword evidence="2" id="KW-0489">Methyltransferase</keyword>
<dbReference type="EMBL" id="SWCJ01000005">
    <property type="protein sequence ID" value="TKB55354.1"/>
    <property type="molecule type" value="Genomic_DNA"/>
</dbReference>
<proteinExistence type="predicted"/>
<evidence type="ECO:0000313" key="2">
    <source>
        <dbReference type="EMBL" id="TKB55354.1"/>
    </source>
</evidence>
<feature type="domain" description="Methyltransferase" evidence="1">
    <location>
        <begin position="103"/>
        <end position="224"/>
    </location>
</feature>
<evidence type="ECO:0000259" key="1">
    <source>
        <dbReference type="Pfam" id="PF13679"/>
    </source>
</evidence>
<evidence type="ECO:0000313" key="3">
    <source>
        <dbReference type="Proteomes" id="UP000305675"/>
    </source>
</evidence>
<keyword evidence="3" id="KW-1185">Reference proteome</keyword>
<dbReference type="InterPro" id="IPR029063">
    <property type="entry name" value="SAM-dependent_MTases_sf"/>
</dbReference>
<protein>
    <submittedName>
        <fullName evidence="2">Methyltransferase</fullName>
    </submittedName>
</protein>
<dbReference type="Pfam" id="PF13679">
    <property type="entry name" value="Methyltransf_32"/>
    <property type="match status" value="1"/>
</dbReference>
<keyword evidence="2" id="KW-0808">Transferase</keyword>
<gene>
    <name evidence="2" type="ORF">FCL42_09155</name>
</gene>
<comment type="caution">
    <text evidence="2">The sequence shown here is derived from an EMBL/GenBank/DDBJ whole genome shotgun (WGS) entry which is preliminary data.</text>
</comment>
<dbReference type="GO" id="GO:0008168">
    <property type="term" value="F:methyltransferase activity"/>
    <property type="evidence" value="ECO:0007669"/>
    <property type="project" value="UniProtKB-KW"/>
</dbReference>
<dbReference type="Proteomes" id="UP000305675">
    <property type="component" value="Unassembled WGS sequence"/>
</dbReference>
<dbReference type="PANTHER" id="PTHR13369">
    <property type="match status" value="1"/>
</dbReference>
<dbReference type="PANTHER" id="PTHR13369:SF0">
    <property type="entry name" value="GLUTATHIONE S-TRANSFERASE C-TERMINAL DOMAIN-CONTAINING PROTEIN"/>
    <property type="match status" value="1"/>
</dbReference>
<dbReference type="RefSeq" id="WP_136863111.1">
    <property type="nucleotide sequence ID" value="NZ_SWCJ01000005.1"/>
</dbReference>
<name>A0A4U1BR14_9GAMM</name>
<reference evidence="2 3" key="1">
    <citation type="submission" date="2019-04" db="EMBL/GenBank/DDBJ databases">
        <authorList>
            <person name="Hwang J.C."/>
        </authorList>
    </citation>
    <scope>NUCLEOTIDE SEQUENCE [LARGE SCALE GENOMIC DNA]</scope>
    <source>
        <strain evidence="2 3">IMCC35002</strain>
    </source>
</reference>